<dbReference type="InterPro" id="IPR006551">
    <property type="entry name" value="Polynucleotide_phosphatase"/>
</dbReference>
<dbReference type="EMBL" id="RSCD01000021">
    <property type="protein sequence ID" value="RSH85321.1"/>
    <property type="molecule type" value="Genomic_DNA"/>
</dbReference>
<dbReference type="InterPro" id="IPR013954">
    <property type="entry name" value="PNK3P"/>
</dbReference>
<dbReference type="AlphaFoldDB" id="A0A427Y2L6"/>
<comment type="caution">
    <text evidence="2">The sequence shown here is derived from an EMBL/GenBank/DDBJ whole genome shotgun (WGS) entry which is preliminary data.</text>
</comment>
<dbReference type="Pfam" id="PF13671">
    <property type="entry name" value="AAA_33"/>
    <property type="match status" value="1"/>
</dbReference>
<dbReference type="STRING" id="1890683.A0A427Y2L6"/>
<dbReference type="InterPro" id="IPR036412">
    <property type="entry name" value="HAD-like_sf"/>
</dbReference>
<dbReference type="Gene3D" id="3.40.50.300">
    <property type="entry name" value="P-loop containing nucleotide triphosphate hydrolases"/>
    <property type="match status" value="1"/>
</dbReference>
<dbReference type="SUPFAM" id="SSF52540">
    <property type="entry name" value="P-loop containing nucleoside triphosphate hydrolases"/>
    <property type="match status" value="1"/>
</dbReference>
<feature type="compositionally biased region" description="Low complexity" evidence="1">
    <location>
        <begin position="67"/>
        <end position="105"/>
    </location>
</feature>
<accession>A0A427Y2L6</accession>
<feature type="region of interest" description="Disordered" evidence="1">
    <location>
        <begin position="1"/>
        <end position="47"/>
    </location>
</feature>
<dbReference type="PANTHER" id="PTHR12083:SF9">
    <property type="entry name" value="BIFUNCTIONAL POLYNUCLEOTIDE PHOSPHATASE_KINASE"/>
    <property type="match status" value="1"/>
</dbReference>
<dbReference type="OrthoDB" id="19045at2759"/>
<feature type="compositionally biased region" description="Gly residues" evidence="1">
    <location>
        <begin position="1"/>
        <end position="10"/>
    </location>
</feature>
<dbReference type="GO" id="GO:0003690">
    <property type="term" value="F:double-stranded DNA binding"/>
    <property type="evidence" value="ECO:0007669"/>
    <property type="project" value="TreeGrafter"/>
</dbReference>
<evidence type="ECO:0000256" key="1">
    <source>
        <dbReference type="SAM" id="MobiDB-lite"/>
    </source>
</evidence>
<keyword evidence="3" id="KW-1185">Reference proteome</keyword>
<feature type="compositionally biased region" description="Pro residues" evidence="1">
    <location>
        <begin position="106"/>
        <end position="118"/>
    </location>
</feature>
<dbReference type="InterPro" id="IPR027417">
    <property type="entry name" value="P-loop_NTPase"/>
</dbReference>
<feature type="region of interest" description="Disordered" evidence="1">
    <location>
        <begin position="66"/>
        <end position="123"/>
    </location>
</feature>
<evidence type="ECO:0000313" key="2">
    <source>
        <dbReference type="EMBL" id="RSH85321.1"/>
    </source>
</evidence>
<dbReference type="FunFam" id="3.40.50.300:FF:000737">
    <property type="entry name" value="Bifunctional polynucleotide phosphatase/kinase"/>
    <property type="match status" value="1"/>
</dbReference>
<gene>
    <name evidence="2" type="ORF">EHS25_005128</name>
</gene>
<proteinExistence type="predicted"/>
<dbReference type="NCBIfam" id="TIGR01664">
    <property type="entry name" value="DNA-3'-Pase"/>
    <property type="match status" value="1"/>
</dbReference>
<evidence type="ECO:0008006" key="4">
    <source>
        <dbReference type="Google" id="ProtNLM"/>
    </source>
</evidence>
<dbReference type="Pfam" id="PF08645">
    <property type="entry name" value="PNK3P"/>
    <property type="match status" value="1"/>
</dbReference>
<dbReference type="GO" id="GO:0006281">
    <property type="term" value="P:DNA repair"/>
    <property type="evidence" value="ECO:0007669"/>
    <property type="project" value="TreeGrafter"/>
</dbReference>
<dbReference type="NCBIfam" id="TIGR01662">
    <property type="entry name" value="HAD-SF-IIIA"/>
    <property type="match status" value="1"/>
</dbReference>
<dbReference type="GO" id="GO:0046403">
    <property type="term" value="F:polynucleotide 3'-phosphatase activity"/>
    <property type="evidence" value="ECO:0007669"/>
    <property type="project" value="TreeGrafter"/>
</dbReference>
<dbReference type="PANTHER" id="PTHR12083">
    <property type="entry name" value="BIFUNCTIONAL POLYNUCLEOTIDE PHOSPHATASE/KINASE"/>
    <property type="match status" value="1"/>
</dbReference>
<organism evidence="2 3">
    <name type="scientific">Saitozyma podzolica</name>
    <dbReference type="NCBI Taxonomy" id="1890683"/>
    <lineage>
        <taxon>Eukaryota</taxon>
        <taxon>Fungi</taxon>
        <taxon>Dikarya</taxon>
        <taxon>Basidiomycota</taxon>
        <taxon>Agaricomycotina</taxon>
        <taxon>Tremellomycetes</taxon>
        <taxon>Tremellales</taxon>
        <taxon>Trimorphomycetaceae</taxon>
        <taxon>Saitozyma</taxon>
    </lineage>
</organism>
<dbReference type="SUPFAM" id="SSF56784">
    <property type="entry name" value="HAD-like"/>
    <property type="match status" value="1"/>
</dbReference>
<reference evidence="2 3" key="1">
    <citation type="submission" date="2018-11" db="EMBL/GenBank/DDBJ databases">
        <title>Genome sequence of Saitozyma podzolica DSM 27192.</title>
        <authorList>
            <person name="Aliyu H."/>
            <person name="Gorte O."/>
            <person name="Ochsenreither K."/>
        </authorList>
    </citation>
    <scope>NUCLEOTIDE SEQUENCE [LARGE SCALE GENOMIC DNA]</scope>
    <source>
        <strain evidence="2 3">DSM 27192</strain>
    </source>
</reference>
<dbReference type="Proteomes" id="UP000279259">
    <property type="component" value="Unassembled WGS sequence"/>
</dbReference>
<dbReference type="InterPro" id="IPR023214">
    <property type="entry name" value="HAD_sf"/>
</dbReference>
<dbReference type="Gene3D" id="3.40.50.1000">
    <property type="entry name" value="HAD superfamily/HAD-like"/>
    <property type="match status" value="1"/>
</dbReference>
<dbReference type="InterPro" id="IPR006549">
    <property type="entry name" value="HAD-SF_hydro_IIIA"/>
</dbReference>
<sequence>MSTAGAGAGAGVKRKANGDEPPSKKPAPHPFFTGALKTSSIGTGTGAFLPSPPSLIHYLHLDPFSTLPPNTINTTNDPPDALPPSSSSSSSLPLAASPSKSQPKPESSPSPTRTPTPTPTKKVPIVFYDLDGTLIKTRSGADFPKSRDDWTWWDPVVPGRLKKEWEEGKHVVVISNQGDAREKIRKEWKAKVPLIAAKMPKDVPLRVLAALDKYDVYRKPNTGMFEVISSLYAERGLEVDMDKSVFVGDAAGRMASHGRRKDHGDTDYKFAFNVGLRFVTPEEHFLGHPRPSFPEPPNGFRPSKLANLSTLPPIVPSHTPITRSEVELVLFVGPPASGKTSFFRTHFAPAYEHVNQDLLGTRDKCLRAAEVLLRDNKPVVVDNTNRNRSTRSYWINLAHKLDVPIRVFHFLCPIELAKHNNMYRACYAPTHEPRRALLPMMAFASFAADFEQPTLDEGFDELRSVNFRWEGDEQQRKKWDMYMLEPKR</sequence>
<dbReference type="GO" id="GO:0046404">
    <property type="term" value="F:ATP-dependent polydeoxyribonucleotide 5'-hydroxyl-kinase activity"/>
    <property type="evidence" value="ECO:0007669"/>
    <property type="project" value="TreeGrafter"/>
</dbReference>
<name>A0A427Y2L6_9TREE</name>
<evidence type="ECO:0000313" key="3">
    <source>
        <dbReference type="Proteomes" id="UP000279259"/>
    </source>
</evidence>
<protein>
    <recommendedName>
        <fullName evidence="4">Polynucleotide kinase 3'-phosphatase</fullName>
    </recommendedName>
</protein>